<organism evidence="9 10">
    <name type="scientific">Corynebacterium guangdongense</name>
    <dbReference type="NCBI Taxonomy" id="1783348"/>
    <lineage>
        <taxon>Bacteria</taxon>
        <taxon>Bacillati</taxon>
        <taxon>Actinomycetota</taxon>
        <taxon>Actinomycetes</taxon>
        <taxon>Mycobacteriales</taxon>
        <taxon>Corynebacteriaceae</taxon>
        <taxon>Corynebacterium</taxon>
    </lineage>
</organism>
<evidence type="ECO:0000256" key="5">
    <source>
        <dbReference type="ARBA" id="ARBA00022692"/>
    </source>
</evidence>
<dbReference type="Gene3D" id="1.20.58.340">
    <property type="entry name" value="Magnesium transport protein CorA, transmembrane region"/>
    <property type="match status" value="2"/>
</dbReference>
<evidence type="ECO:0000313" key="9">
    <source>
        <dbReference type="EMBL" id="MDR7329312.1"/>
    </source>
</evidence>
<sequence length="351" mass="39781">MPDAKKSAATGLQRGDRLRVPVERSIEHCRVFADGDMLAGDYTVRHAIQVAKERGGYVWLGLREPQKAHMENIAEAFGIHELIVDDAVTAHQRPKVERYDDQLFIVIRSVTFTDDEQVDDTHEVIQTLGEVQMLLGPNFIITVRHSAPLPGAHELDRHRQLASTSPAALAYLLADRLVAHYVRISLLLEDEVDELETTVFTPGTNFNIDKIYLYKREVLEMRHATDPLAPALQALIRDHKDIIPKQIRSYFRDVLDAELQVKDRIGGFDARLSSLIDASVAKVTMQQNKDMRTISAVVGLAAVPTLIAGIYGMNFRNMPELEWEYGYYGALAVMVVIMAALVWWFRRNHWL</sequence>
<comment type="similarity">
    <text evidence="2">Belongs to the CorA metal ion transporter (MIT) (TC 1.A.35) family.</text>
</comment>
<dbReference type="PANTHER" id="PTHR46494:SF1">
    <property type="entry name" value="CORA FAMILY METAL ION TRANSPORTER (EUROFUNG)"/>
    <property type="match status" value="1"/>
</dbReference>
<keyword evidence="6 8" id="KW-1133">Transmembrane helix</keyword>
<comment type="subcellular location">
    <subcellularLocation>
        <location evidence="1">Cell membrane</location>
        <topology evidence="1">Multi-pass membrane protein</topology>
    </subcellularLocation>
</comment>
<keyword evidence="3" id="KW-0813">Transport</keyword>
<evidence type="ECO:0000256" key="7">
    <source>
        <dbReference type="ARBA" id="ARBA00023136"/>
    </source>
</evidence>
<keyword evidence="10" id="KW-1185">Reference proteome</keyword>
<dbReference type="CDD" id="cd12830">
    <property type="entry name" value="MtCorA-like"/>
    <property type="match status" value="1"/>
</dbReference>
<evidence type="ECO:0000256" key="3">
    <source>
        <dbReference type="ARBA" id="ARBA00022448"/>
    </source>
</evidence>
<dbReference type="Proteomes" id="UP001180840">
    <property type="component" value="Unassembled WGS sequence"/>
</dbReference>
<comment type="caution">
    <text evidence="9">The sequence shown here is derived from an EMBL/GenBank/DDBJ whole genome shotgun (WGS) entry which is preliminary data.</text>
</comment>
<evidence type="ECO:0000256" key="2">
    <source>
        <dbReference type="ARBA" id="ARBA00009765"/>
    </source>
</evidence>
<proteinExistence type="inferred from homology"/>
<keyword evidence="5 8" id="KW-0812">Transmembrane</keyword>
<evidence type="ECO:0000313" key="10">
    <source>
        <dbReference type="Proteomes" id="UP001180840"/>
    </source>
</evidence>
<dbReference type="InterPro" id="IPR045861">
    <property type="entry name" value="CorA_cytoplasmic_dom"/>
</dbReference>
<name>A0ABU1ZWJ6_9CORY</name>
<dbReference type="EMBL" id="JAVDXZ010000001">
    <property type="protein sequence ID" value="MDR7329312.1"/>
    <property type="molecule type" value="Genomic_DNA"/>
</dbReference>
<evidence type="ECO:0000256" key="1">
    <source>
        <dbReference type="ARBA" id="ARBA00004651"/>
    </source>
</evidence>
<protein>
    <submittedName>
        <fullName evidence="9">Magnesium transporter</fullName>
    </submittedName>
</protein>
<feature type="transmembrane region" description="Helical" evidence="8">
    <location>
        <begin position="325"/>
        <end position="345"/>
    </location>
</feature>
<accession>A0ABU1ZWJ6</accession>
<evidence type="ECO:0000256" key="8">
    <source>
        <dbReference type="SAM" id="Phobius"/>
    </source>
</evidence>
<evidence type="ECO:0000256" key="6">
    <source>
        <dbReference type="ARBA" id="ARBA00022989"/>
    </source>
</evidence>
<dbReference type="RefSeq" id="WP_290198266.1">
    <property type="nucleotide sequence ID" value="NZ_CP047654.1"/>
</dbReference>
<reference evidence="9" key="1">
    <citation type="submission" date="2023-07" db="EMBL/GenBank/DDBJ databases">
        <title>Sequencing the genomes of 1000 actinobacteria strains.</title>
        <authorList>
            <person name="Klenk H.-P."/>
        </authorList>
    </citation>
    <scope>NUCLEOTIDE SEQUENCE</scope>
    <source>
        <strain evidence="9">DSM 107476</strain>
    </source>
</reference>
<keyword evidence="4" id="KW-1003">Cell membrane</keyword>
<dbReference type="SUPFAM" id="SSF143865">
    <property type="entry name" value="CorA soluble domain-like"/>
    <property type="match status" value="1"/>
</dbReference>
<gene>
    <name evidence="9" type="ORF">J2S39_000988</name>
</gene>
<keyword evidence="7 8" id="KW-0472">Membrane</keyword>
<dbReference type="InterPro" id="IPR045863">
    <property type="entry name" value="CorA_TM1_TM2"/>
</dbReference>
<evidence type="ECO:0000256" key="4">
    <source>
        <dbReference type="ARBA" id="ARBA00022475"/>
    </source>
</evidence>
<dbReference type="Pfam" id="PF01544">
    <property type="entry name" value="CorA"/>
    <property type="match status" value="1"/>
</dbReference>
<dbReference type="InterPro" id="IPR002523">
    <property type="entry name" value="MgTranspt_CorA/ZnTranspt_ZntB"/>
</dbReference>
<dbReference type="SUPFAM" id="SSF144083">
    <property type="entry name" value="Magnesium transport protein CorA, transmembrane region"/>
    <property type="match status" value="1"/>
</dbReference>
<feature type="transmembrane region" description="Helical" evidence="8">
    <location>
        <begin position="294"/>
        <end position="313"/>
    </location>
</feature>
<dbReference type="Gene3D" id="3.30.460.20">
    <property type="entry name" value="CorA soluble domain-like"/>
    <property type="match status" value="1"/>
</dbReference>
<dbReference type="PANTHER" id="PTHR46494">
    <property type="entry name" value="CORA FAMILY METAL ION TRANSPORTER (EUROFUNG)"/>
    <property type="match status" value="1"/>
</dbReference>